<evidence type="ECO:0000259" key="1">
    <source>
        <dbReference type="Pfam" id="PF12804"/>
    </source>
</evidence>
<dbReference type="SUPFAM" id="SSF53448">
    <property type="entry name" value="Nucleotide-diphospho-sugar transferases"/>
    <property type="match status" value="1"/>
</dbReference>
<keyword evidence="3" id="KW-1185">Reference proteome</keyword>
<keyword evidence="2" id="KW-0808">Transferase</keyword>
<proteinExistence type="predicted"/>
<organism evidence="2 3">
    <name type="scientific">Paenibacillus foliorum</name>
    <dbReference type="NCBI Taxonomy" id="2654974"/>
    <lineage>
        <taxon>Bacteria</taxon>
        <taxon>Bacillati</taxon>
        <taxon>Bacillota</taxon>
        <taxon>Bacilli</taxon>
        <taxon>Bacillales</taxon>
        <taxon>Paenibacillaceae</taxon>
        <taxon>Paenibacillus</taxon>
    </lineage>
</organism>
<dbReference type="InterPro" id="IPR029044">
    <property type="entry name" value="Nucleotide-diphossugar_trans"/>
</dbReference>
<dbReference type="CDD" id="cd04182">
    <property type="entry name" value="GT_2_like_f"/>
    <property type="match status" value="1"/>
</dbReference>
<dbReference type="PANTHER" id="PTHR43777:SF1">
    <property type="entry name" value="MOLYBDENUM COFACTOR CYTIDYLYLTRANSFERASE"/>
    <property type="match status" value="1"/>
</dbReference>
<comment type="caution">
    <text evidence="2">The sequence shown here is derived from an EMBL/GenBank/DDBJ whole genome shotgun (WGS) entry which is preliminary data.</text>
</comment>
<dbReference type="AlphaFoldDB" id="A0A972GT02"/>
<dbReference type="InterPro" id="IPR025877">
    <property type="entry name" value="MobA-like_NTP_Trfase"/>
</dbReference>
<accession>A0A972GT02</accession>
<dbReference type="Gene3D" id="3.90.550.10">
    <property type="entry name" value="Spore Coat Polysaccharide Biosynthesis Protein SpsA, Chain A"/>
    <property type="match status" value="1"/>
</dbReference>
<name>A0A972GT02_9BACL</name>
<evidence type="ECO:0000313" key="2">
    <source>
        <dbReference type="EMBL" id="NOU92205.1"/>
    </source>
</evidence>
<feature type="domain" description="MobA-like NTP transferase" evidence="1">
    <location>
        <begin position="7"/>
        <end position="175"/>
    </location>
</feature>
<protein>
    <submittedName>
        <fullName evidence="2">NTP transferase domain-containing protein</fullName>
    </submittedName>
</protein>
<gene>
    <name evidence="2" type="ORF">GC093_03000</name>
</gene>
<sequence>MGIKVTGVYMAAGLSRRMGVPKLSIQLDNERKIGGYAFSRVMESRLDRIVVVLNEEGLPDWLPHREDDSHLQQRCRFVVAEEAERGMAYSLRAGLQAAVEEWDAPDAVIVVLADQPFITTEMIDRLIGVFESDSSLDYVASGDAGVAKPPVLLAASMFGALRGLQGDEGARKLLLKPEFHGRVLAELDQRLFVDVDTPQDLERFKRMNG</sequence>
<dbReference type="EMBL" id="WHOD01000013">
    <property type="protein sequence ID" value="NOU92205.1"/>
    <property type="molecule type" value="Genomic_DNA"/>
</dbReference>
<evidence type="ECO:0000313" key="3">
    <source>
        <dbReference type="Proteomes" id="UP000641588"/>
    </source>
</evidence>
<dbReference type="Proteomes" id="UP000641588">
    <property type="component" value="Unassembled WGS sequence"/>
</dbReference>
<dbReference type="Pfam" id="PF12804">
    <property type="entry name" value="NTP_transf_3"/>
    <property type="match status" value="1"/>
</dbReference>
<dbReference type="PANTHER" id="PTHR43777">
    <property type="entry name" value="MOLYBDENUM COFACTOR CYTIDYLYLTRANSFERASE"/>
    <property type="match status" value="1"/>
</dbReference>
<reference evidence="2" key="1">
    <citation type="submission" date="2019-10" db="EMBL/GenBank/DDBJ databases">
        <title>Description of Paenibacillus glebae sp. nov.</title>
        <authorList>
            <person name="Carlier A."/>
            <person name="Qi S."/>
        </authorList>
    </citation>
    <scope>NUCLEOTIDE SEQUENCE</scope>
    <source>
        <strain evidence="2">LMG 31456</strain>
    </source>
</reference>
<dbReference type="GO" id="GO:0016779">
    <property type="term" value="F:nucleotidyltransferase activity"/>
    <property type="evidence" value="ECO:0007669"/>
    <property type="project" value="UniProtKB-ARBA"/>
</dbReference>